<dbReference type="GO" id="GO:0003677">
    <property type="term" value="F:DNA binding"/>
    <property type="evidence" value="ECO:0007669"/>
    <property type="project" value="UniProtKB-KW"/>
</dbReference>
<dbReference type="InterPro" id="IPR000055">
    <property type="entry name" value="Restrct_endonuc_typeI_TRD"/>
</dbReference>
<dbReference type="KEGG" id="tun:J9260_08920"/>
<keyword evidence="4" id="KW-0175">Coiled coil</keyword>
<feature type="coiled-coil region" evidence="4">
    <location>
        <begin position="181"/>
        <end position="208"/>
    </location>
</feature>
<protein>
    <submittedName>
        <fullName evidence="6">Restriction endonuclease subunit S</fullName>
        <ecNumber evidence="6">3.1.21.-</ecNumber>
    </submittedName>
</protein>
<evidence type="ECO:0000259" key="5">
    <source>
        <dbReference type="Pfam" id="PF01420"/>
    </source>
</evidence>
<feature type="domain" description="Type I restriction modification DNA specificity" evidence="5">
    <location>
        <begin position="284"/>
        <end position="393"/>
    </location>
</feature>
<proteinExistence type="inferred from homology"/>
<dbReference type="REBASE" id="485659">
    <property type="entry name" value="S.TunA1ORF8930P"/>
</dbReference>
<keyword evidence="7" id="KW-1185">Reference proteome</keyword>
<dbReference type="InterPro" id="IPR052021">
    <property type="entry name" value="Type-I_RS_S_subunit"/>
</dbReference>
<evidence type="ECO:0000256" key="2">
    <source>
        <dbReference type="ARBA" id="ARBA00022747"/>
    </source>
</evidence>
<evidence type="ECO:0000256" key="4">
    <source>
        <dbReference type="SAM" id="Coils"/>
    </source>
</evidence>
<keyword evidence="2" id="KW-0680">Restriction system</keyword>
<dbReference type="GO" id="GO:0004519">
    <property type="term" value="F:endonuclease activity"/>
    <property type="evidence" value="ECO:0007669"/>
    <property type="project" value="UniProtKB-KW"/>
</dbReference>
<accession>A0A975FCS9</accession>
<gene>
    <name evidence="6" type="ORF">J9260_08920</name>
</gene>
<dbReference type="Pfam" id="PF01420">
    <property type="entry name" value="Methylase_S"/>
    <property type="match status" value="2"/>
</dbReference>
<dbReference type="GO" id="GO:0016787">
    <property type="term" value="F:hydrolase activity"/>
    <property type="evidence" value="ECO:0007669"/>
    <property type="project" value="UniProtKB-KW"/>
</dbReference>
<name>A0A975FCS9_9GAMM</name>
<comment type="similarity">
    <text evidence="1">Belongs to the type-I restriction system S methylase family.</text>
</comment>
<dbReference type="Proteomes" id="UP000672009">
    <property type="component" value="Chromosome"/>
</dbReference>
<keyword evidence="6" id="KW-0378">Hydrolase</keyword>
<dbReference type="AlphaFoldDB" id="A0A975FCS9"/>
<feature type="coiled-coil region" evidence="4">
    <location>
        <begin position="378"/>
        <end position="412"/>
    </location>
</feature>
<evidence type="ECO:0000256" key="1">
    <source>
        <dbReference type="ARBA" id="ARBA00010923"/>
    </source>
</evidence>
<dbReference type="EMBL" id="CP072793">
    <property type="protein sequence ID" value="QTR55183.1"/>
    <property type="molecule type" value="Genomic_DNA"/>
</dbReference>
<evidence type="ECO:0000256" key="3">
    <source>
        <dbReference type="ARBA" id="ARBA00023125"/>
    </source>
</evidence>
<keyword evidence="6" id="KW-0540">Nuclease</keyword>
<reference evidence="6" key="1">
    <citation type="submission" date="2021-04" db="EMBL/GenBank/DDBJ databases">
        <title>Genomics, taxonomy and metabolism of representatives of sulfur bacteria of the genus Thiothrix: Thiothrix fructosivorans QT, Thiothrix unzii A1T and three new species, Thiothrix subterranea sp. nov., Thiothrix litoralis sp. nov. and 'Candidatus Thiothrix anitrata' sp. nov.</title>
        <authorList>
            <person name="Ravin N.V."/>
            <person name="Smolyakov D."/>
            <person name="Rudenko T.S."/>
            <person name="Mardanov A.V."/>
            <person name="Beletsky A.V."/>
            <person name="Markov N.D."/>
            <person name="Fomenkov A.I."/>
            <person name="Roberts R.J."/>
            <person name="Karnachuk O.V."/>
            <person name="Novikov A."/>
            <person name="Grabovich M.Y."/>
        </authorList>
    </citation>
    <scope>NUCLEOTIDE SEQUENCE</scope>
    <source>
        <strain evidence="6">A1</strain>
    </source>
</reference>
<dbReference type="PANTHER" id="PTHR30408:SF12">
    <property type="entry name" value="TYPE I RESTRICTION ENZYME MJAVIII SPECIFICITY SUBUNIT"/>
    <property type="match status" value="1"/>
</dbReference>
<evidence type="ECO:0000313" key="7">
    <source>
        <dbReference type="Proteomes" id="UP000672009"/>
    </source>
</evidence>
<organism evidence="6 7">
    <name type="scientific">Thiothrix unzii</name>
    <dbReference type="NCBI Taxonomy" id="111769"/>
    <lineage>
        <taxon>Bacteria</taxon>
        <taxon>Pseudomonadati</taxon>
        <taxon>Pseudomonadota</taxon>
        <taxon>Gammaproteobacteria</taxon>
        <taxon>Thiotrichales</taxon>
        <taxon>Thiotrichaceae</taxon>
        <taxon>Thiothrix</taxon>
    </lineage>
</organism>
<dbReference type="RefSeq" id="WP_210220647.1">
    <property type="nucleotide sequence ID" value="NZ_CP072793.1"/>
</dbReference>
<dbReference type="SUPFAM" id="SSF116734">
    <property type="entry name" value="DNA methylase specificity domain"/>
    <property type="match status" value="2"/>
</dbReference>
<dbReference type="InterPro" id="IPR044946">
    <property type="entry name" value="Restrct_endonuc_typeI_TRD_sf"/>
</dbReference>
<sequence length="429" mass="48947">MLKERMVNHQLPKGWQAKPLVQLCTLFTDGDWIESKDQSLDGIRLIQTGNVGCGEFKDRRDKARWISQETFEKLKCEEVFPDDCLISRLPDPVGRSCLIPETGDKMITSVDCSIIRLNRSFIIADFFNYYTQSAKYLEEVESKCSGATRKRISRKNLGEVEILLPPLPEQKRIVAILDEAFANISQTVANAEKNLANARELFDSYLNEVFTHKGEGWEEKYLSDGELLKIIDGDRGSNYPTASEFFPEEYCLFLSTKNVRPDGFKFNETMFITKEKDQALRKGKLQRLDVVLTTRGTIGNVAIYDEKVDFENIRINSGMLIFRPNQSLILSEYLFEVLRSNFIKKQINASVSGAAQPQLPIKTINNFKIPVHPSIEKQKFISNKIKKLSCECEELEDIYRRKLAALAELKQALLQKAFTGELTAADQPT</sequence>
<dbReference type="PANTHER" id="PTHR30408">
    <property type="entry name" value="TYPE-1 RESTRICTION ENZYME ECOKI SPECIFICITY PROTEIN"/>
    <property type="match status" value="1"/>
</dbReference>
<feature type="domain" description="Type I restriction modification DNA specificity" evidence="5">
    <location>
        <begin position="12"/>
        <end position="182"/>
    </location>
</feature>
<dbReference type="Gene3D" id="3.90.220.20">
    <property type="entry name" value="DNA methylase specificity domains"/>
    <property type="match status" value="2"/>
</dbReference>
<dbReference type="EC" id="3.1.21.-" evidence="6"/>
<keyword evidence="6" id="KW-0255">Endonuclease</keyword>
<keyword evidence="3" id="KW-0238">DNA-binding</keyword>
<dbReference type="GO" id="GO:0009307">
    <property type="term" value="P:DNA restriction-modification system"/>
    <property type="evidence" value="ECO:0007669"/>
    <property type="project" value="UniProtKB-KW"/>
</dbReference>
<evidence type="ECO:0000313" key="6">
    <source>
        <dbReference type="EMBL" id="QTR55183.1"/>
    </source>
</evidence>